<sequence length="253" mass="28419">MRIYGLIGQTLKHSWSREYFIRKFAAGGIHADYILFELARINDLPVLVRTEQQLYGLNVTIPYKKSVIPFLSDLSPEAEAIGAVNTIRIERQGQDIRLTGFNTDAPAFGAELGRFAFRESKRALILGTGGAAMAVAHVLKNEGWTFSMVSRSGKLPNVLSYDKLTPDIMASVELIVNATPAGMYPEVDTMPPLPWDYITRKHLLFDLIYNPEETRFMQMGQAKGARAINGLGMLKRQADLAWEIWPKDQTQEK</sequence>
<proteinExistence type="predicted"/>
<dbReference type="RefSeq" id="WP_062044251.1">
    <property type="nucleotide sequence ID" value="NZ_DF968183.1"/>
</dbReference>
<protein>
    <submittedName>
        <fullName evidence="5">Shikimate 5-dehydrogenase</fullName>
    </submittedName>
</protein>
<feature type="domain" description="Shikimate dehydrogenase substrate binding N-terminal" evidence="4">
    <location>
        <begin position="6"/>
        <end position="87"/>
    </location>
</feature>
<evidence type="ECO:0000313" key="6">
    <source>
        <dbReference type="Proteomes" id="UP000053091"/>
    </source>
</evidence>
<dbReference type="EMBL" id="DF968183">
    <property type="protein sequence ID" value="GAP44634.1"/>
    <property type="molecule type" value="Genomic_DNA"/>
</dbReference>
<dbReference type="SUPFAM" id="SSF53223">
    <property type="entry name" value="Aminoacid dehydrogenase-like, N-terminal domain"/>
    <property type="match status" value="1"/>
</dbReference>
<dbReference type="InterPro" id="IPR022893">
    <property type="entry name" value="Shikimate_DH_fam"/>
</dbReference>
<keyword evidence="3" id="KW-0057">Aromatic amino acid biosynthesis</keyword>
<dbReference type="AlphaFoldDB" id="A0A0S7BUS5"/>
<evidence type="ECO:0000259" key="4">
    <source>
        <dbReference type="Pfam" id="PF08501"/>
    </source>
</evidence>
<dbReference type="InterPro" id="IPR046346">
    <property type="entry name" value="Aminoacid_DH-like_N_sf"/>
</dbReference>
<dbReference type="Pfam" id="PF08501">
    <property type="entry name" value="Shikimate_dh_N"/>
    <property type="match status" value="1"/>
</dbReference>
<keyword evidence="3" id="KW-0028">Amino-acid biosynthesis</keyword>
<organism evidence="5">
    <name type="scientific">Lentimicrobium saccharophilum</name>
    <dbReference type="NCBI Taxonomy" id="1678841"/>
    <lineage>
        <taxon>Bacteria</taxon>
        <taxon>Pseudomonadati</taxon>
        <taxon>Bacteroidota</taxon>
        <taxon>Bacteroidia</taxon>
        <taxon>Bacteroidales</taxon>
        <taxon>Lentimicrobiaceae</taxon>
        <taxon>Lentimicrobium</taxon>
    </lineage>
</organism>
<evidence type="ECO:0000313" key="5">
    <source>
        <dbReference type="EMBL" id="GAP44634.1"/>
    </source>
</evidence>
<dbReference type="GO" id="GO:0009073">
    <property type="term" value="P:aromatic amino acid family biosynthetic process"/>
    <property type="evidence" value="ECO:0007669"/>
    <property type="project" value="UniProtKB-KW"/>
</dbReference>
<name>A0A0S7BUS5_9BACT</name>
<dbReference type="PANTHER" id="PTHR21089">
    <property type="entry name" value="SHIKIMATE DEHYDROGENASE"/>
    <property type="match status" value="1"/>
</dbReference>
<dbReference type="GO" id="GO:0009423">
    <property type="term" value="P:chorismate biosynthetic process"/>
    <property type="evidence" value="ECO:0007669"/>
    <property type="project" value="TreeGrafter"/>
</dbReference>
<dbReference type="GO" id="GO:0004764">
    <property type="term" value="F:shikimate 3-dehydrogenase (NADP+) activity"/>
    <property type="evidence" value="ECO:0007669"/>
    <property type="project" value="InterPro"/>
</dbReference>
<gene>
    <name evidence="5" type="ORF">TBC1_12444</name>
</gene>
<dbReference type="PATRIC" id="fig|1678841.3.peg.3155"/>
<dbReference type="GO" id="GO:0050661">
    <property type="term" value="F:NADP binding"/>
    <property type="evidence" value="ECO:0007669"/>
    <property type="project" value="TreeGrafter"/>
</dbReference>
<dbReference type="GO" id="GO:0005829">
    <property type="term" value="C:cytosol"/>
    <property type="evidence" value="ECO:0007669"/>
    <property type="project" value="TreeGrafter"/>
</dbReference>
<evidence type="ECO:0000256" key="3">
    <source>
        <dbReference type="ARBA" id="ARBA00023141"/>
    </source>
</evidence>
<dbReference type="Proteomes" id="UP000053091">
    <property type="component" value="Unassembled WGS sequence"/>
</dbReference>
<evidence type="ECO:0000256" key="2">
    <source>
        <dbReference type="ARBA" id="ARBA00023002"/>
    </source>
</evidence>
<dbReference type="GO" id="GO:0019632">
    <property type="term" value="P:shikimate metabolic process"/>
    <property type="evidence" value="ECO:0007669"/>
    <property type="project" value="TreeGrafter"/>
</dbReference>
<dbReference type="InterPro" id="IPR036291">
    <property type="entry name" value="NAD(P)-bd_dom_sf"/>
</dbReference>
<dbReference type="PANTHER" id="PTHR21089:SF1">
    <property type="entry name" value="BIFUNCTIONAL 3-DEHYDROQUINATE DEHYDRATASE_SHIKIMATE DEHYDROGENASE, CHLOROPLASTIC"/>
    <property type="match status" value="1"/>
</dbReference>
<keyword evidence="2" id="KW-0560">Oxidoreductase</keyword>
<dbReference type="InterPro" id="IPR013708">
    <property type="entry name" value="Shikimate_DH-bd_N"/>
</dbReference>
<dbReference type="SUPFAM" id="SSF51735">
    <property type="entry name" value="NAD(P)-binding Rossmann-fold domains"/>
    <property type="match status" value="1"/>
</dbReference>
<evidence type="ECO:0000256" key="1">
    <source>
        <dbReference type="ARBA" id="ARBA00004871"/>
    </source>
</evidence>
<dbReference type="Gene3D" id="3.40.50.720">
    <property type="entry name" value="NAD(P)-binding Rossmann-like Domain"/>
    <property type="match status" value="1"/>
</dbReference>
<reference evidence="5" key="1">
    <citation type="journal article" date="2015" name="Genome Announc.">
        <title>Draft Genome Sequence of Bacteroidales Strain TBC1, a Novel Isolate from a Methanogenic Wastewater Treatment System.</title>
        <authorList>
            <person name="Tourlousse D.M."/>
            <person name="Matsuura N."/>
            <person name="Sun L."/>
            <person name="Toyonaga M."/>
            <person name="Kuroda K."/>
            <person name="Ohashi A."/>
            <person name="Cruz R."/>
            <person name="Yamaguchi T."/>
            <person name="Sekiguchi Y."/>
        </authorList>
    </citation>
    <scope>NUCLEOTIDE SEQUENCE [LARGE SCALE GENOMIC DNA]</scope>
    <source>
        <strain evidence="5">TBC1</strain>
    </source>
</reference>
<accession>A0A0S7BUS5</accession>
<dbReference type="CDD" id="cd01065">
    <property type="entry name" value="NAD_bind_Shikimate_DH"/>
    <property type="match status" value="1"/>
</dbReference>
<comment type="pathway">
    <text evidence="1">Metabolic intermediate biosynthesis; chorismate biosynthesis; chorismate from D-erythrose 4-phosphate and phosphoenolpyruvate: step 4/7.</text>
</comment>
<keyword evidence="6" id="KW-1185">Reference proteome</keyword>
<dbReference type="STRING" id="1678841.TBC1_12444"/>
<dbReference type="Gene3D" id="3.40.50.10860">
    <property type="entry name" value="Leucine Dehydrogenase, chain A, domain 1"/>
    <property type="match status" value="1"/>
</dbReference>
<dbReference type="OrthoDB" id="9792692at2"/>